<gene>
    <name evidence="1" type="ORF">NDU88_004573</name>
</gene>
<evidence type="ECO:0000313" key="2">
    <source>
        <dbReference type="Proteomes" id="UP001066276"/>
    </source>
</evidence>
<dbReference type="EMBL" id="JANPWB010000012">
    <property type="protein sequence ID" value="KAJ1116358.1"/>
    <property type="molecule type" value="Genomic_DNA"/>
</dbReference>
<comment type="caution">
    <text evidence="1">The sequence shown here is derived from an EMBL/GenBank/DDBJ whole genome shotgun (WGS) entry which is preliminary data.</text>
</comment>
<organism evidence="1 2">
    <name type="scientific">Pleurodeles waltl</name>
    <name type="common">Iberian ribbed newt</name>
    <dbReference type="NCBI Taxonomy" id="8319"/>
    <lineage>
        <taxon>Eukaryota</taxon>
        <taxon>Metazoa</taxon>
        <taxon>Chordata</taxon>
        <taxon>Craniata</taxon>
        <taxon>Vertebrata</taxon>
        <taxon>Euteleostomi</taxon>
        <taxon>Amphibia</taxon>
        <taxon>Batrachia</taxon>
        <taxon>Caudata</taxon>
        <taxon>Salamandroidea</taxon>
        <taxon>Salamandridae</taxon>
        <taxon>Pleurodelinae</taxon>
        <taxon>Pleurodeles</taxon>
    </lineage>
</organism>
<dbReference type="Proteomes" id="UP001066276">
    <property type="component" value="Chromosome 8"/>
</dbReference>
<protein>
    <submittedName>
        <fullName evidence="1">Uncharacterized protein</fullName>
    </submittedName>
</protein>
<sequence>MAAPSTSAVGAGFALLRAALADRRPGPPLGRAHAAGTCAAPGVRCCSPAAAPEVVPREEAGEPGQVQSHVRRQGLASVLPCSRGKKGTAEAFSGSPRNAELSSFLGAKERPWRDPVRKTCVEVLGFSRFPGALPPGPQSKQ</sequence>
<accession>A0AAV7NPP8</accession>
<proteinExistence type="predicted"/>
<keyword evidence="2" id="KW-1185">Reference proteome</keyword>
<name>A0AAV7NPP8_PLEWA</name>
<dbReference type="AlphaFoldDB" id="A0AAV7NPP8"/>
<reference evidence="1" key="1">
    <citation type="journal article" date="2022" name="bioRxiv">
        <title>Sequencing and chromosome-scale assembly of the giantPleurodeles waltlgenome.</title>
        <authorList>
            <person name="Brown T."/>
            <person name="Elewa A."/>
            <person name="Iarovenko S."/>
            <person name="Subramanian E."/>
            <person name="Araus A.J."/>
            <person name="Petzold A."/>
            <person name="Susuki M."/>
            <person name="Suzuki K.-i.T."/>
            <person name="Hayashi T."/>
            <person name="Toyoda A."/>
            <person name="Oliveira C."/>
            <person name="Osipova E."/>
            <person name="Leigh N.D."/>
            <person name="Simon A."/>
            <person name="Yun M.H."/>
        </authorList>
    </citation>
    <scope>NUCLEOTIDE SEQUENCE</scope>
    <source>
        <strain evidence="1">20211129_DDA</strain>
        <tissue evidence="1">Liver</tissue>
    </source>
</reference>
<evidence type="ECO:0000313" key="1">
    <source>
        <dbReference type="EMBL" id="KAJ1116358.1"/>
    </source>
</evidence>